<dbReference type="InterPro" id="IPR019264">
    <property type="entry name" value="DUF2179"/>
</dbReference>
<evidence type="ECO:0000313" key="9">
    <source>
        <dbReference type="Proteomes" id="UP000461595"/>
    </source>
</evidence>
<dbReference type="RefSeq" id="WP_160333420.1">
    <property type="nucleotide sequence ID" value="NZ_WSRS01000108.1"/>
</dbReference>
<keyword evidence="3 6" id="KW-0812">Transmembrane</keyword>
<evidence type="ECO:0000256" key="3">
    <source>
        <dbReference type="ARBA" id="ARBA00022692"/>
    </source>
</evidence>
<dbReference type="EMBL" id="WSRS01000108">
    <property type="protein sequence ID" value="MVX59674.1"/>
    <property type="molecule type" value="Genomic_DNA"/>
</dbReference>
<evidence type="ECO:0000256" key="1">
    <source>
        <dbReference type="ARBA" id="ARBA00004651"/>
    </source>
</evidence>
<dbReference type="InterPro" id="IPR003740">
    <property type="entry name" value="YitT"/>
</dbReference>
<dbReference type="Pfam" id="PF10035">
    <property type="entry name" value="DUF2179"/>
    <property type="match status" value="1"/>
</dbReference>
<dbReference type="Pfam" id="PF02588">
    <property type="entry name" value="YitT_membrane"/>
    <property type="match status" value="1"/>
</dbReference>
<feature type="transmembrane region" description="Helical" evidence="6">
    <location>
        <begin position="145"/>
        <end position="165"/>
    </location>
</feature>
<dbReference type="Proteomes" id="UP000461595">
    <property type="component" value="Unassembled WGS sequence"/>
</dbReference>
<dbReference type="CDD" id="cd16380">
    <property type="entry name" value="YitT_C"/>
    <property type="match status" value="1"/>
</dbReference>
<feature type="transmembrane region" description="Helical" evidence="6">
    <location>
        <begin position="72"/>
        <end position="90"/>
    </location>
</feature>
<keyword evidence="4 6" id="KW-1133">Transmembrane helix</keyword>
<evidence type="ECO:0000259" key="7">
    <source>
        <dbReference type="Pfam" id="PF10035"/>
    </source>
</evidence>
<feature type="transmembrane region" description="Helical" evidence="6">
    <location>
        <begin position="37"/>
        <end position="60"/>
    </location>
</feature>
<accession>A0A7X3GBC9</accession>
<sequence>MHLNKILQILVGTALFSFALQYLVIPYQLFEGGATGITLIVYYLLKIPVWLTNILINAPLLYLGRKAFGNSFLIYSIIGSLSVSGWLLLFEKIPLSIPLNNDLLIVSVLTGILFGLGLGLVFRAGGTTGGSDIVARLLENRTPLSLGQLMFALDFSVLALELIVFQNLRLITYTLLFVFITSRVIDLITEGGYAGRGFIIVSKHNQQIAQAISSELNRGVTVLQGQGYYSQEPIDVLYCVVSRSEIQEMKALIHRLDPRAFTTITEAHEIIGEGFLETFQPEAKHETVR</sequence>
<evidence type="ECO:0000256" key="5">
    <source>
        <dbReference type="ARBA" id="ARBA00023136"/>
    </source>
</evidence>
<dbReference type="AlphaFoldDB" id="A0A7X3GBC9"/>
<keyword evidence="5 6" id="KW-0472">Membrane</keyword>
<dbReference type="PANTHER" id="PTHR33545">
    <property type="entry name" value="UPF0750 MEMBRANE PROTEIN YITT-RELATED"/>
    <property type="match status" value="1"/>
</dbReference>
<dbReference type="GO" id="GO:0005886">
    <property type="term" value="C:plasma membrane"/>
    <property type="evidence" value="ECO:0007669"/>
    <property type="project" value="UniProtKB-SubCell"/>
</dbReference>
<proteinExistence type="predicted"/>
<organism evidence="8 9">
    <name type="scientific">Streptococcus danieliae</name>
    <dbReference type="NCBI Taxonomy" id="747656"/>
    <lineage>
        <taxon>Bacteria</taxon>
        <taxon>Bacillati</taxon>
        <taxon>Bacillota</taxon>
        <taxon>Bacilli</taxon>
        <taxon>Lactobacillales</taxon>
        <taxon>Streptococcaceae</taxon>
        <taxon>Streptococcus</taxon>
    </lineage>
</organism>
<keyword evidence="2" id="KW-1003">Cell membrane</keyword>
<evidence type="ECO:0000256" key="4">
    <source>
        <dbReference type="ARBA" id="ARBA00022989"/>
    </source>
</evidence>
<comment type="caution">
    <text evidence="8">The sequence shown here is derived from an EMBL/GenBank/DDBJ whole genome shotgun (WGS) entry which is preliminary data.</text>
</comment>
<feature type="transmembrane region" description="Helical" evidence="6">
    <location>
        <begin position="6"/>
        <end position="25"/>
    </location>
</feature>
<feature type="domain" description="DUF2179" evidence="7">
    <location>
        <begin position="218"/>
        <end position="272"/>
    </location>
</feature>
<gene>
    <name evidence="8" type="ORF">E5983_08555</name>
</gene>
<comment type="subcellular location">
    <subcellularLocation>
        <location evidence="1">Cell membrane</location>
        <topology evidence="1">Multi-pass membrane protein</topology>
    </subcellularLocation>
</comment>
<protein>
    <submittedName>
        <fullName evidence="8">DUF2179 domain-containing protein</fullName>
    </submittedName>
</protein>
<evidence type="ECO:0000313" key="8">
    <source>
        <dbReference type="EMBL" id="MVX59674.1"/>
    </source>
</evidence>
<evidence type="ECO:0000256" key="2">
    <source>
        <dbReference type="ARBA" id="ARBA00022475"/>
    </source>
</evidence>
<dbReference type="InterPro" id="IPR051461">
    <property type="entry name" value="UPF0750_membrane"/>
</dbReference>
<dbReference type="PIRSF" id="PIRSF006483">
    <property type="entry name" value="Membrane_protein_YitT"/>
    <property type="match status" value="1"/>
</dbReference>
<dbReference type="Gene3D" id="3.30.70.120">
    <property type="match status" value="1"/>
</dbReference>
<feature type="transmembrane region" description="Helical" evidence="6">
    <location>
        <begin position="102"/>
        <end position="125"/>
    </location>
</feature>
<dbReference type="InterPro" id="IPR015867">
    <property type="entry name" value="N-reg_PII/ATP_PRibTrfase_C"/>
</dbReference>
<reference evidence="8 9" key="1">
    <citation type="submission" date="2019-12" db="EMBL/GenBank/DDBJ databases">
        <title>Microbes associate with the intestines of laboratory mice.</title>
        <authorList>
            <person name="Navarre W."/>
            <person name="Wong E."/>
        </authorList>
    </citation>
    <scope>NUCLEOTIDE SEQUENCE [LARGE SCALE GENOMIC DNA]</scope>
    <source>
        <strain evidence="8 9">NM51_B2-22</strain>
    </source>
</reference>
<evidence type="ECO:0000256" key="6">
    <source>
        <dbReference type="SAM" id="Phobius"/>
    </source>
</evidence>
<dbReference type="PANTHER" id="PTHR33545:SF10">
    <property type="entry name" value="UPF0750 MEMBRANE PROTEIN YPJC"/>
    <property type="match status" value="1"/>
</dbReference>
<dbReference type="OrthoDB" id="1758221at2"/>
<name>A0A7X3GBC9_9STRE</name>